<dbReference type="AlphaFoldDB" id="A0A150QSD0"/>
<sequence>MSTTPVERALSYHTRTKHRLDRYARALGYLDWSTQPDPFRTFEGAPRLLLPLRASGLTAAYRDLYRPGAVPTAAVDLESIAALFELSLGLSAWKETRGSRWALRCNPSSGNLHPTEGYLLLAGAPGVPAGLYHYVSRDHALERRATLDPAAARALAGLFPAGSFVVGLSSVHWREAWKYGERAFRYCQHDAGHALAAIRYAAAALGWSAVLLDDLGDAELSALLGLDRDADFAGIAAADREHPDAALLLVPAAPLAPTALAAARAVGASAAEVIRVVAGGAWAGRANALSPSHVDWDVIEDAALATWKPHTEEPAAAPEAALPPLAGGVDGADGTPGAGALASEVIRTRRSATAFDGHTSIGAETFYAMLDRLLPRPGVPPWDALPWAPLVHAVVFVHRVRGLAQGLYVLERSEAAHERLRAALAHPFDWERPEGCPDHLRLYRLSEADLRGPAQIVSCHQEIAADGAFSLGMVADFGATLRERGAPWYRRLFWEAGVLGHALYLEAEAARDSGGRVRATGIGCYFDDVFHELCGITGDAFQSLYHFTVGGPVEDVRLMTRAPYEHLEGERREPDPR</sequence>
<gene>
    <name evidence="1" type="ORF">BE15_41070</name>
</gene>
<organism evidence="1 2">
    <name type="scientific">Sorangium cellulosum</name>
    <name type="common">Polyangium cellulosum</name>
    <dbReference type="NCBI Taxonomy" id="56"/>
    <lineage>
        <taxon>Bacteria</taxon>
        <taxon>Pseudomonadati</taxon>
        <taxon>Myxococcota</taxon>
        <taxon>Polyangia</taxon>
        <taxon>Polyangiales</taxon>
        <taxon>Polyangiaceae</taxon>
        <taxon>Sorangium</taxon>
    </lineage>
</organism>
<dbReference type="SUPFAM" id="SSF55469">
    <property type="entry name" value="FMN-dependent nitroreductase-like"/>
    <property type="match status" value="2"/>
</dbReference>
<evidence type="ECO:0000313" key="2">
    <source>
        <dbReference type="Proteomes" id="UP000075260"/>
    </source>
</evidence>
<dbReference type="PANTHER" id="PTHR42741:SF3">
    <property type="entry name" value="NITROREDUCTASE FAMILY PROTEIN"/>
    <property type="match status" value="1"/>
</dbReference>
<dbReference type="CDD" id="cd02142">
    <property type="entry name" value="McbC_SagB-like_oxidoreductase"/>
    <property type="match status" value="1"/>
</dbReference>
<accession>A0A150QSD0</accession>
<dbReference type="Gene3D" id="3.40.109.10">
    <property type="entry name" value="NADH Oxidase"/>
    <property type="match status" value="2"/>
</dbReference>
<dbReference type="RefSeq" id="WP_061607317.1">
    <property type="nucleotide sequence ID" value="NZ_JEMA01000368.1"/>
</dbReference>
<reference evidence="1 2" key="1">
    <citation type="submission" date="2014-02" db="EMBL/GenBank/DDBJ databases">
        <title>The small core and large imbalanced accessory genome model reveals a collaborative survival strategy of Sorangium cellulosum strains in nature.</title>
        <authorList>
            <person name="Han K."/>
            <person name="Peng R."/>
            <person name="Blom J."/>
            <person name="Li Y.-Z."/>
        </authorList>
    </citation>
    <scope>NUCLEOTIDE SEQUENCE [LARGE SCALE GENOMIC DNA]</scope>
    <source>
        <strain evidence="1 2">So0008-312</strain>
    </source>
</reference>
<proteinExistence type="predicted"/>
<comment type="caution">
    <text evidence="1">The sequence shown here is derived from an EMBL/GenBank/DDBJ whole genome shotgun (WGS) entry which is preliminary data.</text>
</comment>
<dbReference type="InterPro" id="IPR000415">
    <property type="entry name" value="Nitroreductase-like"/>
</dbReference>
<protein>
    <submittedName>
        <fullName evidence="1">Nitroreductase</fullName>
    </submittedName>
</protein>
<dbReference type="EMBL" id="JEMA01000368">
    <property type="protein sequence ID" value="KYF70927.1"/>
    <property type="molecule type" value="Genomic_DNA"/>
</dbReference>
<evidence type="ECO:0000313" key="1">
    <source>
        <dbReference type="EMBL" id="KYF70927.1"/>
    </source>
</evidence>
<dbReference type="Proteomes" id="UP000075260">
    <property type="component" value="Unassembled WGS sequence"/>
</dbReference>
<name>A0A150QSD0_SORCE</name>
<dbReference type="GO" id="GO:0016491">
    <property type="term" value="F:oxidoreductase activity"/>
    <property type="evidence" value="ECO:0007669"/>
    <property type="project" value="InterPro"/>
</dbReference>
<dbReference type="PANTHER" id="PTHR42741">
    <property type="entry name" value="NITROREDUCTASE FAMILY PROTEIN"/>
    <property type="match status" value="1"/>
</dbReference>
<dbReference type="OrthoDB" id="9801593at2"/>